<proteinExistence type="predicted"/>
<feature type="compositionally biased region" description="Polar residues" evidence="1">
    <location>
        <begin position="378"/>
        <end position="397"/>
    </location>
</feature>
<sequence length="397" mass="46065">HEENNIVTRAVSETPGLEKQLTFRGSKKQGTITPLPTERSMIRGDLMEERSKSAGVDMRRSYETKRFKENAVKSKSTSHVASKPDPNKVLSYLKKNKYDDQVPEKTNAYEKLIEMRSQLGWVVDIPRHGPDTREAMEKLKDVVEDEHGTEKPKDDTGEFFYCLPKNHKDPRARYNPYDLEVVSANTARSQKMYFTISASYVTMCYESDDKMKESNATSALWWLWERRLFNMVFNFPVFEKFRLWKTFKNWKEAILRQKNKGQQEKLYRSLFIANEVLQGCLIHVRSLCESARNITKDGTTSSLISFVDLDSSLTLTLHEFEARQKSRCDKGLQQLSALREKIIEIVWESCATVAEMEGITQGIREEENQIKSSKVIMDSNQQHRQTIKTTSSNKKEK</sequence>
<feature type="non-terminal residue" evidence="2">
    <location>
        <position position="397"/>
    </location>
</feature>
<dbReference type="EMBL" id="CAXITT010000496">
    <property type="protein sequence ID" value="CAL1542609.1"/>
    <property type="molecule type" value="Genomic_DNA"/>
</dbReference>
<feature type="region of interest" description="Disordered" evidence="1">
    <location>
        <begin position="67"/>
        <end position="87"/>
    </location>
</feature>
<dbReference type="Proteomes" id="UP001497497">
    <property type="component" value="Unassembled WGS sequence"/>
</dbReference>
<feature type="region of interest" description="Disordered" evidence="1">
    <location>
        <begin position="377"/>
        <end position="397"/>
    </location>
</feature>
<name>A0AAV2I9A2_LYMST</name>
<organism evidence="2 3">
    <name type="scientific">Lymnaea stagnalis</name>
    <name type="common">Great pond snail</name>
    <name type="synonym">Helix stagnalis</name>
    <dbReference type="NCBI Taxonomy" id="6523"/>
    <lineage>
        <taxon>Eukaryota</taxon>
        <taxon>Metazoa</taxon>
        <taxon>Spiralia</taxon>
        <taxon>Lophotrochozoa</taxon>
        <taxon>Mollusca</taxon>
        <taxon>Gastropoda</taxon>
        <taxon>Heterobranchia</taxon>
        <taxon>Euthyneura</taxon>
        <taxon>Panpulmonata</taxon>
        <taxon>Hygrophila</taxon>
        <taxon>Lymnaeoidea</taxon>
        <taxon>Lymnaeidae</taxon>
        <taxon>Lymnaea</taxon>
    </lineage>
</organism>
<reference evidence="2 3" key="1">
    <citation type="submission" date="2024-04" db="EMBL/GenBank/DDBJ databases">
        <authorList>
            <consortium name="Genoscope - CEA"/>
            <person name="William W."/>
        </authorList>
    </citation>
    <scope>NUCLEOTIDE SEQUENCE [LARGE SCALE GENOMIC DNA]</scope>
</reference>
<feature type="non-terminal residue" evidence="2">
    <location>
        <position position="1"/>
    </location>
</feature>
<accession>A0AAV2I9A2</accession>
<keyword evidence="3" id="KW-1185">Reference proteome</keyword>
<dbReference type="AlphaFoldDB" id="A0AAV2I9A2"/>
<gene>
    <name evidence="2" type="ORF">GSLYS_00016143001</name>
</gene>
<evidence type="ECO:0000256" key="1">
    <source>
        <dbReference type="SAM" id="MobiDB-lite"/>
    </source>
</evidence>
<comment type="caution">
    <text evidence="2">The sequence shown here is derived from an EMBL/GenBank/DDBJ whole genome shotgun (WGS) entry which is preliminary data.</text>
</comment>
<evidence type="ECO:0000313" key="2">
    <source>
        <dbReference type="EMBL" id="CAL1542609.1"/>
    </source>
</evidence>
<protein>
    <submittedName>
        <fullName evidence="2">Uncharacterized protein</fullName>
    </submittedName>
</protein>
<evidence type="ECO:0000313" key="3">
    <source>
        <dbReference type="Proteomes" id="UP001497497"/>
    </source>
</evidence>